<gene>
    <name evidence="1" type="ORF">LTR16_010793</name>
</gene>
<proteinExistence type="predicted"/>
<protein>
    <submittedName>
        <fullName evidence="1">Uncharacterized protein</fullName>
    </submittedName>
</protein>
<dbReference type="PANTHER" id="PTHR21663">
    <property type="entry name" value="HYPOTHETICAL HEAT DOMAIN-CONTAINING"/>
    <property type="match status" value="1"/>
</dbReference>
<comment type="caution">
    <text evidence="1">The sequence shown here is derived from an EMBL/GenBank/DDBJ whole genome shotgun (WGS) entry which is preliminary data.</text>
</comment>
<dbReference type="Proteomes" id="UP001357485">
    <property type="component" value="Unassembled WGS sequence"/>
</dbReference>
<dbReference type="Pfam" id="PF20210">
    <property type="entry name" value="Laa1_Sip1_HTR5"/>
    <property type="match status" value="1"/>
</dbReference>
<name>A0ABR0IZA8_9PEZI</name>
<dbReference type="PANTHER" id="PTHR21663:SF0">
    <property type="entry name" value="HEAT REPEAT-CONTAINING PROTEIN 5B"/>
    <property type="match status" value="1"/>
</dbReference>
<keyword evidence="2" id="KW-1185">Reference proteome</keyword>
<dbReference type="InterPro" id="IPR040108">
    <property type="entry name" value="Laa1/Sip1/HEATR5"/>
</dbReference>
<feature type="non-terminal residue" evidence="1">
    <location>
        <position position="120"/>
    </location>
</feature>
<accession>A0ABR0IZA8</accession>
<evidence type="ECO:0000313" key="2">
    <source>
        <dbReference type="Proteomes" id="UP001357485"/>
    </source>
</evidence>
<evidence type="ECO:0000313" key="1">
    <source>
        <dbReference type="EMBL" id="KAK5052478.1"/>
    </source>
</evidence>
<dbReference type="EMBL" id="JAVRRA010027791">
    <property type="protein sequence ID" value="KAK5052478.1"/>
    <property type="molecule type" value="Genomic_DNA"/>
</dbReference>
<sequence>IFGKTPDPDFAEALLLEQYQAQISSALTPAFAADSSPELAAEAVNVCATFIATGIVTDVERMGRILKLLISALESFSGASEVVAIGDLKTLSPNAQVMVKMAVFSAWAELQIASLEQKYL</sequence>
<organism evidence="1 2">
    <name type="scientific">Cryomyces antarcticus</name>
    <dbReference type="NCBI Taxonomy" id="329879"/>
    <lineage>
        <taxon>Eukaryota</taxon>
        <taxon>Fungi</taxon>
        <taxon>Dikarya</taxon>
        <taxon>Ascomycota</taxon>
        <taxon>Pezizomycotina</taxon>
        <taxon>Dothideomycetes</taxon>
        <taxon>Dothideomycetes incertae sedis</taxon>
        <taxon>Cryomyces</taxon>
    </lineage>
</organism>
<reference evidence="1 2" key="1">
    <citation type="submission" date="2023-08" db="EMBL/GenBank/DDBJ databases">
        <title>Black Yeasts Isolated from many extreme environments.</title>
        <authorList>
            <person name="Coleine C."/>
            <person name="Stajich J.E."/>
            <person name="Selbmann L."/>
        </authorList>
    </citation>
    <scope>NUCLEOTIDE SEQUENCE [LARGE SCALE GENOMIC DNA]</scope>
    <source>
        <strain evidence="1 2">CCFEE 536</strain>
    </source>
</reference>
<feature type="non-terminal residue" evidence="1">
    <location>
        <position position="1"/>
    </location>
</feature>
<dbReference type="InterPro" id="IPR046837">
    <property type="entry name" value="Laa1/Sip1/HEATR5-like_HEAT"/>
</dbReference>